<dbReference type="InterPro" id="IPR051293">
    <property type="entry name" value="MTUS1/CCDC69"/>
</dbReference>
<dbReference type="GO" id="GO:0005634">
    <property type="term" value="C:nucleus"/>
    <property type="evidence" value="ECO:0007669"/>
    <property type="project" value="TreeGrafter"/>
</dbReference>
<dbReference type="PANTHER" id="PTHR24200:SF15">
    <property type="entry name" value="MICROTUBULE-ASSOCIATED TUMOR SUPPRESSOR CANDIDATE 2-LIKE ISOFORM X1"/>
    <property type="match status" value="1"/>
</dbReference>
<reference evidence="3" key="2">
    <citation type="submission" date="2004-02" db="EMBL/GenBank/DDBJ databases">
        <authorList>
            <consortium name="Genoscope"/>
            <consortium name="Whitehead Institute Centre for Genome Research"/>
        </authorList>
    </citation>
    <scope>NUCLEOTIDE SEQUENCE</scope>
</reference>
<dbReference type="GO" id="GO:0008017">
    <property type="term" value="F:microtubule binding"/>
    <property type="evidence" value="ECO:0007669"/>
    <property type="project" value="TreeGrafter"/>
</dbReference>
<dbReference type="KEGG" id="tng:GSTEN00018925G001"/>
<dbReference type="OrthoDB" id="10038993at2759"/>
<comment type="caution">
    <text evidence="3">The sequence shown here is derived from an EMBL/GenBank/DDBJ whole genome shotgun (WGS) entry which is preliminary data.</text>
</comment>
<dbReference type="GO" id="GO:0005737">
    <property type="term" value="C:cytoplasm"/>
    <property type="evidence" value="ECO:0007669"/>
    <property type="project" value="TreeGrafter"/>
</dbReference>
<reference evidence="3" key="1">
    <citation type="journal article" date="2004" name="Nature">
        <title>Genome duplication in the teleost fish Tetraodon nigroviridis reveals the early vertebrate proto-karyotype.</title>
        <authorList>
            <person name="Jaillon O."/>
            <person name="Aury J.-M."/>
            <person name="Brunet F."/>
            <person name="Petit J.-L."/>
            <person name="Stange-Thomann N."/>
            <person name="Mauceli E."/>
            <person name="Bouneau L."/>
            <person name="Fischer C."/>
            <person name="Ozouf-Costaz C."/>
            <person name="Bernot A."/>
            <person name="Nicaud S."/>
            <person name="Jaffe D."/>
            <person name="Fisher S."/>
            <person name="Lutfalla G."/>
            <person name="Dossat C."/>
            <person name="Segurens B."/>
            <person name="Dasilva C."/>
            <person name="Salanoubat M."/>
            <person name="Levy M."/>
            <person name="Boudet N."/>
            <person name="Castellano S."/>
            <person name="Anthouard V."/>
            <person name="Jubin C."/>
            <person name="Castelli V."/>
            <person name="Katinka M."/>
            <person name="Vacherie B."/>
            <person name="Biemont C."/>
            <person name="Skalli Z."/>
            <person name="Cattolico L."/>
            <person name="Poulain J."/>
            <person name="De Berardinis V."/>
            <person name="Cruaud C."/>
            <person name="Duprat S."/>
            <person name="Brottier P."/>
            <person name="Coutanceau J.-P."/>
            <person name="Gouzy J."/>
            <person name="Parra G."/>
            <person name="Lardier G."/>
            <person name="Chapple C."/>
            <person name="McKernan K.J."/>
            <person name="McEwan P."/>
            <person name="Bosak S."/>
            <person name="Kellis M."/>
            <person name="Volff J.-N."/>
            <person name="Guigo R."/>
            <person name="Zody M.C."/>
            <person name="Mesirov J."/>
            <person name="Lindblad-Toh K."/>
            <person name="Birren B."/>
            <person name="Nusbaum C."/>
            <person name="Kahn D."/>
            <person name="Robinson-Rechavi M."/>
            <person name="Laudet V."/>
            <person name="Schachter V."/>
            <person name="Quetier F."/>
            <person name="Saurin W."/>
            <person name="Scarpelli C."/>
            <person name="Wincker P."/>
            <person name="Lander E.S."/>
            <person name="Weissenbach J."/>
            <person name="Roest Crollius H."/>
        </authorList>
    </citation>
    <scope>NUCLEOTIDE SEQUENCE [LARGE SCALE GENOMIC DNA]</scope>
</reference>
<keyword evidence="1" id="KW-0175">Coiled coil</keyword>
<protein>
    <submittedName>
        <fullName evidence="3">(spotted green pufferfish) hypothetical protein</fullName>
    </submittedName>
</protein>
<feature type="compositionally biased region" description="Polar residues" evidence="2">
    <location>
        <begin position="469"/>
        <end position="498"/>
    </location>
</feature>
<feature type="compositionally biased region" description="Polar residues" evidence="2">
    <location>
        <begin position="168"/>
        <end position="182"/>
    </location>
</feature>
<feature type="compositionally biased region" description="Low complexity" evidence="2">
    <location>
        <begin position="48"/>
        <end position="60"/>
    </location>
</feature>
<dbReference type="AlphaFoldDB" id="Q4SFV6"/>
<feature type="compositionally biased region" description="Basic and acidic residues" evidence="2">
    <location>
        <begin position="36"/>
        <end position="45"/>
    </location>
</feature>
<sequence>MEPDVRGFNLLEGQEIHTFLGSRSHDGENEEDDDGGSLRDGKDEGPMSISSSSTASSASVRVRRNDNDSNNMEDGMGSSRGVHKGIAYRSAEDLDTERTDTRSGRGSEKAKGGLKESKSETNVFVSSLSAVSLSGSLASALDSSGGTQPIYPVSKIKPFALTDSTTSAQSRRSVTVETTHSSPAPLLQEKQPQILGNNQRPEGNQEKNGFSYETGLGQRRKTGFEERTMPPRRQQLVRPLCQTEMGRARSLEEASPHQAETRQLPPSASAELHINGSNRKFMKSSLREPSDLSALYHLSGVSKVSQKELPAVEKSLSTGPRYNSSPSNSSAGDRRPQTQLTYRRNCSSPNRTSIDSRSSTPPHSPLRTTQGSPRRQPTMYLISRSGSGLGRHVPSGYSPAAPTSVQSNGNSSIRLPLKTCISTSGIPKAPLTNQQGSNDTPSPRESSPSPKLKPKGVRPKIITYVRKNPQFTAQASDGPYQVSSLPSRLSTHGHQTGTCPKETPKEPPKPSSETRGTPVVSASNLLYNRYCHEMQTNIFPPGILNRSIRPPGHTHTVPPAHTHSNTAPPKLGSKADTFYRAPSEVGRSASFKERTGEGPLQTRVAAQAGGSGSLLRSGRGLRLGLGAVARTTSGSASKGRGLSQGQKSTVVFNQAVQPVRQATCQKNEDNTEAATATTQPQAAPSRSLLPKAASQSGLRPPGFTSRVAAGRNAAFDFVRSSSVSSVTSAHSADSTQSDPCRTTHPCLSVETVWSRSPWELFKWRMGSLQIPHWLPDHRGPNGWQWFHPNLSRQVSPLPW</sequence>
<name>Q4SFV6_TETNG</name>
<feature type="compositionally biased region" description="Low complexity" evidence="2">
    <location>
        <begin position="673"/>
        <end position="684"/>
    </location>
</feature>
<proteinExistence type="predicted"/>
<gene>
    <name evidence="3" type="ORF">GSTENG00018925001</name>
</gene>
<feature type="compositionally biased region" description="Basic and acidic residues" evidence="2">
    <location>
        <begin position="90"/>
        <end position="119"/>
    </location>
</feature>
<feature type="region of interest" description="Disordered" evidence="2">
    <location>
        <begin position="424"/>
        <end position="519"/>
    </location>
</feature>
<feature type="region of interest" description="Disordered" evidence="2">
    <location>
        <begin position="313"/>
        <end position="411"/>
    </location>
</feature>
<evidence type="ECO:0000313" key="3">
    <source>
        <dbReference type="EMBL" id="CAG00476.1"/>
    </source>
</evidence>
<organism evidence="3">
    <name type="scientific">Tetraodon nigroviridis</name>
    <name type="common">Spotted green pufferfish</name>
    <name type="synonym">Chelonodon nigroviridis</name>
    <dbReference type="NCBI Taxonomy" id="99883"/>
    <lineage>
        <taxon>Eukaryota</taxon>
        <taxon>Metazoa</taxon>
        <taxon>Chordata</taxon>
        <taxon>Craniata</taxon>
        <taxon>Vertebrata</taxon>
        <taxon>Euteleostomi</taxon>
        <taxon>Actinopterygii</taxon>
        <taxon>Neopterygii</taxon>
        <taxon>Teleostei</taxon>
        <taxon>Neoteleostei</taxon>
        <taxon>Acanthomorphata</taxon>
        <taxon>Eupercaria</taxon>
        <taxon>Tetraodontiformes</taxon>
        <taxon>Tetradontoidea</taxon>
        <taxon>Tetraodontidae</taxon>
        <taxon>Tetraodon</taxon>
    </lineage>
</organism>
<accession>Q4SFV6</accession>
<dbReference type="PANTHER" id="PTHR24200">
    <property type="entry name" value="TOUCAN, ISOFORM A"/>
    <property type="match status" value="1"/>
</dbReference>
<feature type="compositionally biased region" description="Polar residues" evidence="2">
    <location>
        <begin position="424"/>
        <end position="449"/>
    </location>
</feature>
<feature type="region of interest" description="Disordered" evidence="2">
    <location>
        <begin position="552"/>
        <end position="572"/>
    </location>
</feature>
<feature type="compositionally biased region" description="Basic and acidic residues" evidence="2">
    <location>
        <begin position="246"/>
        <end position="255"/>
    </location>
</feature>
<feature type="region of interest" description="Disordered" evidence="2">
    <location>
        <begin position="1"/>
        <end position="121"/>
    </location>
</feature>
<feature type="compositionally biased region" description="Polar residues" evidence="2">
    <location>
        <begin position="315"/>
        <end position="375"/>
    </location>
</feature>
<feature type="compositionally biased region" description="Polar residues" evidence="2">
    <location>
        <begin position="401"/>
        <end position="411"/>
    </location>
</feature>
<feature type="region of interest" description="Disordered" evidence="2">
    <location>
        <begin position="662"/>
        <end position="705"/>
    </location>
</feature>
<feature type="compositionally biased region" description="Polar residues" evidence="2">
    <location>
        <begin position="190"/>
        <end position="208"/>
    </location>
</feature>
<feature type="region of interest" description="Disordered" evidence="2">
    <location>
        <begin position="168"/>
        <end position="270"/>
    </location>
</feature>
<evidence type="ECO:0000256" key="2">
    <source>
        <dbReference type="SAM" id="MobiDB-lite"/>
    </source>
</evidence>
<dbReference type="EMBL" id="CAAE01014601">
    <property type="protein sequence ID" value="CAG00476.1"/>
    <property type="molecule type" value="Genomic_DNA"/>
</dbReference>
<evidence type="ECO:0000256" key="1">
    <source>
        <dbReference type="ARBA" id="ARBA00023054"/>
    </source>
</evidence>